<protein>
    <submittedName>
        <fullName evidence="1">Uncharacterized protein</fullName>
    </submittedName>
</protein>
<evidence type="ECO:0000313" key="2">
    <source>
        <dbReference type="Proteomes" id="UP000827872"/>
    </source>
</evidence>
<reference evidence="1" key="1">
    <citation type="submission" date="2021-08" db="EMBL/GenBank/DDBJ databases">
        <title>The first chromosome-level gecko genome reveals the dynamic sex chromosomes of Neotropical dwarf geckos (Sphaerodactylidae: Sphaerodactylus).</title>
        <authorList>
            <person name="Pinto B.J."/>
            <person name="Keating S.E."/>
            <person name="Gamble T."/>
        </authorList>
    </citation>
    <scope>NUCLEOTIDE SEQUENCE</scope>
    <source>
        <strain evidence="1">TG3544</strain>
    </source>
</reference>
<organism evidence="1 2">
    <name type="scientific">Sphaerodactylus townsendi</name>
    <dbReference type="NCBI Taxonomy" id="933632"/>
    <lineage>
        <taxon>Eukaryota</taxon>
        <taxon>Metazoa</taxon>
        <taxon>Chordata</taxon>
        <taxon>Craniata</taxon>
        <taxon>Vertebrata</taxon>
        <taxon>Euteleostomi</taxon>
        <taxon>Lepidosauria</taxon>
        <taxon>Squamata</taxon>
        <taxon>Bifurcata</taxon>
        <taxon>Gekkota</taxon>
        <taxon>Sphaerodactylidae</taxon>
        <taxon>Sphaerodactylus</taxon>
    </lineage>
</organism>
<keyword evidence="2" id="KW-1185">Reference proteome</keyword>
<comment type="caution">
    <text evidence="1">The sequence shown here is derived from an EMBL/GenBank/DDBJ whole genome shotgun (WGS) entry which is preliminary data.</text>
</comment>
<evidence type="ECO:0000313" key="1">
    <source>
        <dbReference type="EMBL" id="KAH8001669.1"/>
    </source>
</evidence>
<name>A0ACB8F915_9SAUR</name>
<proteinExistence type="predicted"/>
<dbReference type="EMBL" id="CM037621">
    <property type="protein sequence ID" value="KAH8001669.1"/>
    <property type="molecule type" value="Genomic_DNA"/>
</dbReference>
<accession>A0ACB8F915</accession>
<dbReference type="Proteomes" id="UP000827872">
    <property type="component" value="Linkage Group LG08"/>
</dbReference>
<gene>
    <name evidence="1" type="ORF">K3G42_013730</name>
</gene>
<sequence>MTVTQQCLLNLGVGVTLQLGRGSSGEWEWGFGAPFLFFVRWEDGTESSVQLMHFVCPEAAGAELLYSPPSGLCPTPLLAQGREPLPPPDPTLHLQQSGRQPQLLTWLHLPPLDLCLGQLLLPPLLLSLAPVHMGHF</sequence>